<dbReference type="PRINTS" id="PR00463">
    <property type="entry name" value="EP450I"/>
</dbReference>
<feature type="binding site" description="axial binding residue" evidence="34">
    <location>
        <position position="331"/>
    </location>
    <ligand>
        <name>heme</name>
        <dbReference type="ChEBI" id="CHEBI:30413"/>
    </ligand>
    <ligandPart>
        <name>Fe</name>
        <dbReference type="ChEBI" id="CHEBI:18248"/>
    </ligandPart>
</feature>
<feature type="non-terminal residue" evidence="38">
    <location>
        <position position="1"/>
    </location>
</feature>
<dbReference type="GO" id="GO:0016712">
    <property type="term" value="F:oxidoreductase activity, acting on paired donors, with incorporation or reduction of molecular oxygen, reduced flavin or flavoprotein as one donor, and incorporation of one atom of oxygen"/>
    <property type="evidence" value="ECO:0007669"/>
    <property type="project" value="UniProtKB-EC"/>
</dbReference>
<evidence type="ECO:0000256" key="19">
    <source>
        <dbReference type="ARBA" id="ARBA00023004"/>
    </source>
</evidence>
<dbReference type="InterPro" id="IPR002401">
    <property type="entry name" value="Cyt_P450_E_grp-I"/>
</dbReference>
<name>A0A8J4X7A1_CLAMG</name>
<evidence type="ECO:0000256" key="10">
    <source>
        <dbReference type="ARBA" id="ARBA00022516"/>
    </source>
</evidence>
<dbReference type="SUPFAM" id="SSF48264">
    <property type="entry name" value="Cytochrome P450"/>
    <property type="match status" value="1"/>
</dbReference>
<protein>
    <recommendedName>
        <fullName evidence="31">Thromboxane-A synthase</fullName>
        <ecNumber evidence="7">1.14.14.1</ecNumber>
        <ecNumber evidence="8">4.2.1.152</ecNumber>
        <ecNumber evidence="30">5.3.99.5</ecNumber>
    </recommendedName>
    <alternativeName>
        <fullName evidence="32">Cytochrome P450 5A1</fullName>
    </alternativeName>
    <alternativeName>
        <fullName evidence="26">Hydroperoxy icosatetraenoate dehydratase</fullName>
    </alternativeName>
</protein>
<evidence type="ECO:0000256" key="7">
    <source>
        <dbReference type="ARBA" id="ARBA00012109"/>
    </source>
</evidence>
<keyword evidence="20 35" id="KW-0503">Monooxygenase</keyword>
<dbReference type="EC" id="4.2.1.152" evidence="8"/>
<dbReference type="GO" id="GO:0005506">
    <property type="term" value="F:iron ion binding"/>
    <property type="evidence" value="ECO:0007669"/>
    <property type="project" value="InterPro"/>
</dbReference>
<accession>A0A8J4X7A1</accession>
<dbReference type="GO" id="GO:0004796">
    <property type="term" value="F:thromboxane-A synthase activity"/>
    <property type="evidence" value="ECO:0007669"/>
    <property type="project" value="UniProtKB-EC"/>
</dbReference>
<evidence type="ECO:0000256" key="22">
    <source>
        <dbReference type="ARBA" id="ARBA00023136"/>
    </source>
</evidence>
<comment type="catalytic activity">
    <reaction evidence="27">
        <text>(15S)-hydroperoxy-(5Z,8Z,11Z,13E)-eicosatetraenoate + AH2 = (15S)-hydroxy-(5Z,8Z,11Z,13E)-eicosatetraenoate + A + H2O</text>
        <dbReference type="Rhea" id="RHEA:48856"/>
        <dbReference type="ChEBI" id="CHEBI:13193"/>
        <dbReference type="ChEBI" id="CHEBI:15377"/>
        <dbReference type="ChEBI" id="CHEBI:17499"/>
        <dbReference type="ChEBI" id="CHEBI:57409"/>
        <dbReference type="ChEBI" id="CHEBI:57446"/>
    </reaction>
    <physiologicalReaction direction="left-to-right" evidence="27">
        <dbReference type="Rhea" id="RHEA:48857"/>
    </physiologicalReaction>
</comment>
<reference evidence="38" key="1">
    <citation type="submission" date="2020-07" db="EMBL/GenBank/DDBJ databases">
        <title>Clarias magur genome sequencing, assembly and annotation.</title>
        <authorList>
            <person name="Kushwaha B."/>
            <person name="Kumar R."/>
            <person name="Das P."/>
            <person name="Joshi C.G."/>
            <person name="Kumar D."/>
            <person name="Nagpure N.S."/>
            <person name="Pandey M."/>
            <person name="Agarwal S."/>
            <person name="Srivastava S."/>
            <person name="Singh M."/>
            <person name="Sahoo L."/>
            <person name="Jayasankar P."/>
            <person name="Meher P.K."/>
            <person name="Koringa P.G."/>
            <person name="Iquebal M.A."/>
            <person name="Das S.P."/>
            <person name="Bit A."/>
            <person name="Patnaik S."/>
            <person name="Patel N."/>
            <person name="Shah T.M."/>
            <person name="Hinsu A."/>
            <person name="Jena J.K."/>
        </authorList>
    </citation>
    <scope>NUCLEOTIDE SEQUENCE</scope>
    <source>
        <strain evidence="38">CIFAMagur01</strain>
        <tissue evidence="38">Testis</tissue>
    </source>
</reference>
<evidence type="ECO:0000256" key="33">
    <source>
        <dbReference type="ARBA" id="ARBA00054825"/>
    </source>
</evidence>
<keyword evidence="23" id="KW-0275">Fatty acid biosynthesis</keyword>
<evidence type="ECO:0000313" key="38">
    <source>
        <dbReference type="EMBL" id="KAF5896103.1"/>
    </source>
</evidence>
<organism evidence="38 39">
    <name type="scientific">Clarias magur</name>
    <name type="common">Asian catfish</name>
    <name type="synonym">Macropteronotus magur</name>
    <dbReference type="NCBI Taxonomy" id="1594786"/>
    <lineage>
        <taxon>Eukaryota</taxon>
        <taxon>Metazoa</taxon>
        <taxon>Chordata</taxon>
        <taxon>Craniata</taxon>
        <taxon>Vertebrata</taxon>
        <taxon>Euteleostomi</taxon>
        <taxon>Actinopterygii</taxon>
        <taxon>Neopterygii</taxon>
        <taxon>Teleostei</taxon>
        <taxon>Ostariophysi</taxon>
        <taxon>Siluriformes</taxon>
        <taxon>Clariidae</taxon>
        <taxon>Clarias</taxon>
    </lineage>
</organism>
<comment type="catalytic activity">
    <reaction evidence="2">
        <text>a hydroperoxyeicosatetraenoate = an oxoeicosatetraenoate + H2O</text>
        <dbReference type="Rhea" id="RHEA:55556"/>
        <dbReference type="ChEBI" id="CHEBI:15377"/>
        <dbReference type="ChEBI" id="CHEBI:59720"/>
        <dbReference type="ChEBI" id="CHEBI:131859"/>
        <dbReference type="EC" id="4.2.1.152"/>
    </reaction>
    <physiologicalReaction direction="left-to-right" evidence="2">
        <dbReference type="Rhea" id="RHEA:55557"/>
    </physiologicalReaction>
</comment>
<sequence length="361" mass="41227">MVPLIHVATETLLNNLQAYAESGKSFNIHRCFGSFTMDVIASVAFGMNVDSQNNPSDPFVYHASKFFSISFFNPLIVLFMAFPFLARPMGGLTRNKETREMSKFFTTCVQKLIKQRDEMPSSQRRRDFLQLMLDVRSSKELASLDQFDVVNQADEQIVADGNEESCHEPSKPSKQKRMMTEDEITGQAFIFLVAGYETSSNTLAFVCYLLAIHPDCQKKVQKEVDDFFTRHDSVDYTNIQEMKYLDMVVCETLRLYPPAFKYMRNVEQECVVNGQALPKGATVEVAAAFLHSDPEYWDEPEKFIPERFTPEAKAGRHPFVYMPFGAGPRSCVGMRIAQLEIRMALTNMFKKFNVVTCKDTE</sequence>
<dbReference type="PRINTS" id="PR00385">
    <property type="entry name" value="P450"/>
</dbReference>
<evidence type="ECO:0000256" key="24">
    <source>
        <dbReference type="ARBA" id="ARBA00023235"/>
    </source>
</evidence>
<evidence type="ECO:0000256" key="20">
    <source>
        <dbReference type="ARBA" id="ARBA00023033"/>
    </source>
</evidence>
<evidence type="ECO:0000256" key="28">
    <source>
        <dbReference type="ARBA" id="ARBA00036424"/>
    </source>
</evidence>
<keyword evidence="10" id="KW-0444">Lipid biosynthesis</keyword>
<evidence type="ECO:0000256" key="23">
    <source>
        <dbReference type="ARBA" id="ARBA00023160"/>
    </source>
</evidence>
<evidence type="ECO:0000256" key="37">
    <source>
        <dbReference type="SAM" id="Phobius"/>
    </source>
</evidence>
<dbReference type="Proteomes" id="UP000727407">
    <property type="component" value="Unassembled WGS sequence"/>
</dbReference>
<dbReference type="GO" id="GO:0008395">
    <property type="term" value="F:steroid hydroxylase activity"/>
    <property type="evidence" value="ECO:0007669"/>
    <property type="project" value="TreeGrafter"/>
</dbReference>
<evidence type="ECO:0000256" key="30">
    <source>
        <dbReference type="ARBA" id="ARBA00038872"/>
    </source>
</evidence>
<comment type="subunit">
    <text evidence="6">Monomer.</text>
</comment>
<dbReference type="PROSITE" id="PS00086">
    <property type="entry name" value="CYTOCHROME_P450"/>
    <property type="match status" value="1"/>
</dbReference>
<evidence type="ECO:0000256" key="17">
    <source>
        <dbReference type="ARBA" id="ARBA00022989"/>
    </source>
</evidence>
<dbReference type="OrthoDB" id="1470350at2759"/>
<comment type="catalytic activity">
    <reaction evidence="29">
        <text>prostaglandin H2 = thromboxane A2</text>
        <dbReference type="Rhea" id="RHEA:17137"/>
        <dbReference type="ChEBI" id="CHEBI:57405"/>
        <dbReference type="ChEBI" id="CHEBI:57445"/>
        <dbReference type="EC" id="5.3.99.5"/>
    </reaction>
    <physiologicalReaction direction="left-to-right" evidence="29">
        <dbReference type="Rhea" id="RHEA:17138"/>
    </physiologicalReaction>
</comment>
<evidence type="ECO:0000256" key="3">
    <source>
        <dbReference type="ARBA" id="ARBA00001971"/>
    </source>
</evidence>
<dbReference type="InterPro" id="IPR001128">
    <property type="entry name" value="Cyt_P450"/>
</dbReference>
<dbReference type="AlphaFoldDB" id="A0A8J4X7A1"/>
<keyword evidence="13 37" id="KW-0812">Transmembrane</keyword>
<evidence type="ECO:0000256" key="12">
    <source>
        <dbReference type="ARBA" id="ARBA00022617"/>
    </source>
</evidence>
<dbReference type="EC" id="5.3.99.5" evidence="30"/>
<evidence type="ECO:0000256" key="14">
    <source>
        <dbReference type="ARBA" id="ARBA00022723"/>
    </source>
</evidence>
<dbReference type="GO" id="GO:0106256">
    <property type="term" value="F:hydroperoxy icosatetraenoate dehydratase activity"/>
    <property type="evidence" value="ECO:0007669"/>
    <property type="project" value="UniProtKB-EC"/>
</dbReference>
<evidence type="ECO:0000256" key="35">
    <source>
        <dbReference type="RuleBase" id="RU000461"/>
    </source>
</evidence>
<evidence type="ECO:0000256" key="21">
    <source>
        <dbReference type="ARBA" id="ARBA00023098"/>
    </source>
</evidence>
<proteinExistence type="inferred from homology"/>
<evidence type="ECO:0000256" key="2">
    <source>
        <dbReference type="ARBA" id="ARBA00001719"/>
    </source>
</evidence>
<dbReference type="GO" id="GO:0005789">
    <property type="term" value="C:endoplasmic reticulum membrane"/>
    <property type="evidence" value="ECO:0007669"/>
    <property type="project" value="UniProtKB-SubCell"/>
</dbReference>
<keyword evidence="22 37" id="KW-0472">Membrane</keyword>
<comment type="catalytic activity">
    <reaction evidence="28">
        <text>prostaglandin H2 = (12S)-hydroxy-(5Z,8E,10E)-heptadecatrienoate + malonaldehyde</text>
        <dbReference type="Rhea" id="RHEA:48644"/>
        <dbReference type="ChEBI" id="CHEBI:57405"/>
        <dbReference type="ChEBI" id="CHEBI:90694"/>
        <dbReference type="ChEBI" id="CHEBI:566274"/>
    </reaction>
</comment>
<evidence type="ECO:0000256" key="18">
    <source>
        <dbReference type="ARBA" id="ARBA00023002"/>
    </source>
</evidence>
<dbReference type="Pfam" id="PF00067">
    <property type="entry name" value="p450"/>
    <property type="match status" value="2"/>
</dbReference>
<keyword evidence="9" id="KW-0644">Prostaglandin metabolism</keyword>
<comment type="catalytic activity">
    <reaction evidence="1">
        <text>(15S)-hydroperoxy-(5Z,8Z,11Z,13E)-eicosatetraenoate = 15-oxo-(5Z,8Z,11Z,13E)-eicosatetraenoate + H2O</text>
        <dbReference type="Rhea" id="RHEA:48636"/>
        <dbReference type="ChEBI" id="CHEBI:15377"/>
        <dbReference type="ChEBI" id="CHEBI:57410"/>
        <dbReference type="ChEBI" id="CHEBI:57446"/>
    </reaction>
    <physiologicalReaction direction="left-to-right" evidence="1">
        <dbReference type="Rhea" id="RHEA:48637"/>
    </physiologicalReaction>
</comment>
<dbReference type="FunFam" id="1.10.630.10:FF:000182">
    <property type="entry name" value="Cytochrome P450 3A4"/>
    <property type="match status" value="1"/>
</dbReference>
<gene>
    <name evidence="38" type="primary">tbxas1</name>
    <name evidence="38" type="ORF">DAT39_014192</name>
</gene>
<keyword evidence="21" id="KW-0443">Lipid metabolism</keyword>
<keyword evidence="16" id="KW-0276">Fatty acid metabolism</keyword>
<evidence type="ECO:0000256" key="4">
    <source>
        <dbReference type="ARBA" id="ARBA00004477"/>
    </source>
</evidence>
<dbReference type="PANTHER" id="PTHR24302:SF47">
    <property type="entry name" value="CYTOCHROME P450"/>
    <property type="match status" value="1"/>
</dbReference>
<evidence type="ECO:0000256" key="8">
    <source>
        <dbReference type="ARBA" id="ARBA00013084"/>
    </source>
</evidence>
<comment type="caution">
    <text evidence="38">The sequence shown here is derived from an EMBL/GenBank/DDBJ whole genome shotgun (WGS) entry which is preliminary data.</text>
</comment>
<evidence type="ECO:0000256" key="29">
    <source>
        <dbReference type="ARBA" id="ARBA00036475"/>
    </source>
</evidence>
<comment type="similarity">
    <text evidence="5 35">Belongs to the cytochrome P450 family.</text>
</comment>
<comment type="subcellular location">
    <subcellularLocation>
        <location evidence="4">Endoplasmic reticulum membrane</location>
        <topology evidence="4">Multi-pass membrane protein</topology>
    </subcellularLocation>
</comment>
<evidence type="ECO:0000256" key="26">
    <source>
        <dbReference type="ARBA" id="ARBA00033404"/>
    </source>
</evidence>
<evidence type="ECO:0000256" key="9">
    <source>
        <dbReference type="ARBA" id="ARBA00022501"/>
    </source>
</evidence>
<evidence type="ECO:0000256" key="25">
    <source>
        <dbReference type="ARBA" id="ARBA00023239"/>
    </source>
</evidence>
<evidence type="ECO:0000256" key="15">
    <source>
        <dbReference type="ARBA" id="ARBA00022824"/>
    </source>
</evidence>
<evidence type="ECO:0000256" key="36">
    <source>
        <dbReference type="SAM" id="MobiDB-lite"/>
    </source>
</evidence>
<dbReference type="InterPro" id="IPR017972">
    <property type="entry name" value="Cyt_P450_CS"/>
</dbReference>
<dbReference type="GO" id="GO:0001516">
    <property type="term" value="P:prostaglandin biosynthetic process"/>
    <property type="evidence" value="ECO:0007669"/>
    <property type="project" value="UniProtKB-KW"/>
</dbReference>
<keyword evidence="39" id="KW-1185">Reference proteome</keyword>
<keyword evidence="14 34" id="KW-0479">Metal-binding</keyword>
<keyword evidence="12 34" id="KW-0349">Heme</keyword>
<dbReference type="GO" id="GO:0020037">
    <property type="term" value="F:heme binding"/>
    <property type="evidence" value="ECO:0007669"/>
    <property type="project" value="InterPro"/>
</dbReference>
<dbReference type="EC" id="1.14.14.1" evidence="7"/>
<evidence type="ECO:0000256" key="27">
    <source>
        <dbReference type="ARBA" id="ARBA00036380"/>
    </source>
</evidence>
<evidence type="ECO:0000256" key="31">
    <source>
        <dbReference type="ARBA" id="ARBA00040834"/>
    </source>
</evidence>
<dbReference type="Gene3D" id="1.10.630.10">
    <property type="entry name" value="Cytochrome P450"/>
    <property type="match status" value="1"/>
</dbReference>
<dbReference type="InterPro" id="IPR050705">
    <property type="entry name" value="Cytochrome_P450_3A"/>
</dbReference>
<keyword evidence="17 37" id="KW-1133">Transmembrane helix</keyword>
<evidence type="ECO:0000256" key="34">
    <source>
        <dbReference type="PIRSR" id="PIRSR602401-1"/>
    </source>
</evidence>
<evidence type="ECO:0000256" key="1">
    <source>
        <dbReference type="ARBA" id="ARBA00001143"/>
    </source>
</evidence>
<dbReference type="PANTHER" id="PTHR24302">
    <property type="entry name" value="CYTOCHROME P450 FAMILY 3"/>
    <property type="match status" value="1"/>
</dbReference>
<feature type="transmembrane region" description="Helical" evidence="37">
    <location>
        <begin position="66"/>
        <end position="86"/>
    </location>
</feature>
<keyword evidence="11" id="KW-0643">Prostaglandin biosynthesis</keyword>
<dbReference type="EMBL" id="QNUK01000292">
    <property type="protein sequence ID" value="KAF5896103.1"/>
    <property type="molecule type" value="Genomic_DNA"/>
</dbReference>
<comment type="function">
    <text evidence="33">Catalyzes the conversion of prostaglandin H2 (PGH2) to thromboxane A2 (TXA2), a potent inducer of blood vessel constriction and platelet aggregation. Also cleaves PGH2 to 12-hydroxy-heptadecatrienoicacid (12-HHT) and malondialdehyde, which is known to act as a mediator of DNA damage. 12-HHT and malondialdehyde are formed stoichiometrically in the same amounts as TXA2. Additionally, displays dehydratase activity, toward (15S)-hydroperoxy-(5Z,8Z,11Z,13E)-eicosatetraenoate (15(S)-HPETE) producing 15-KETE and 15-HETE.</text>
</comment>
<evidence type="ECO:0000256" key="32">
    <source>
        <dbReference type="ARBA" id="ARBA00042726"/>
    </source>
</evidence>
<keyword evidence="19 34" id="KW-0408">Iron</keyword>
<evidence type="ECO:0000313" key="39">
    <source>
        <dbReference type="Proteomes" id="UP000727407"/>
    </source>
</evidence>
<keyword evidence="25" id="KW-0456">Lyase</keyword>
<comment type="cofactor">
    <cofactor evidence="3 34">
        <name>heme</name>
        <dbReference type="ChEBI" id="CHEBI:30413"/>
    </cofactor>
</comment>
<keyword evidence="15" id="KW-0256">Endoplasmic reticulum</keyword>
<dbReference type="InterPro" id="IPR036396">
    <property type="entry name" value="Cyt_P450_sf"/>
</dbReference>
<evidence type="ECO:0000256" key="5">
    <source>
        <dbReference type="ARBA" id="ARBA00010617"/>
    </source>
</evidence>
<evidence type="ECO:0000256" key="6">
    <source>
        <dbReference type="ARBA" id="ARBA00011245"/>
    </source>
</evidence>
<evidence type="ECO:0000256" key="11">
    <source>
        <dbReference type="ARBA" id="ARBA00022585"/>
    </source>
</evidence>
<evidence type="ECO:0000256" key="16">
    <source>
        <dbReference type="ARBA" id="ARBA00022832"/>
    </source>
</evidence>
<evidence type="ECO:0000256" key="13">
    <source>
        <dbReference type="ARBA" id="ARBA00022692"/>
    </source>
</evidence>
<feature type="region of interest" description="Disordered" evidence="36">
    <location>
        <begin position="160"/>
        <end position="179"/>
    </location>
</feature>
<keyword evidence="24" id="KW-0413">Isomerase</keyword>
<keyword evidence="18 35" id="KW-0560">Oxidoreductase</keyword>